<name>A0A810MZU8_9ACTN</name>
<evidence type="ECO:0000256" key="1">
    <source>
        <dbReference type="SAM" id="MobiDB-lite"/>
    </source>
</evidence>
<feature type="compositionally biased region" description="Basic and acidic residues" evidence="1">
    <location>
        <begin position="32"/>
        <end position="55"/>
    </location>
</feature>
<keyword evidence="3" id="KW-1185">Reference proteome</keyword>
<proteinExistence type="predicted"/>
<dbReference type="Proteomes" id="UP000680866">
    <property type="component" value="Chromosome"/>
</dbReference>
<organism evidence="2 3">
    <name type="scientific">Polymorphospora rubra</name>
    <dbReference type="NCBI Taxonomy" id="338584"/>
    <lineage>
        <taxon>Bacteria</taxon>
        <taxon>Bacillati</taxon>
        <taxon>Actinomycetota</taxon>
        <taxon>Actinomycetes</taxon>
        <taxon>Micromonosporales</taxon>
        <taxon>Micromonosporaceae</taxon>
        <taxon>Polymorphospora</taxon>
    </lineage>
</organism>
<reference evidence="2" key="1">
    <citation type="submission" date="2020-08" db="EMBL/GenBank/DDBJ databases">
        <title>Whole genome shotgun sequence of Polymorphospora rubra NBRC 101157.</title>
        <authorList>
            <person name="Komaki H."/>
            <person name="Tamura T."/>
        </authorList>
    </citation>
    <scope>NUCLEOTIDE SEQUENCE</scope>
    <source>
        <strain evidence="2">NBRC 101157</strain>
    </source>
</reference>
<accession>A0A810MZU8</accession>
<evidence type="ECO:0000313" key="3">
    <source>
        <dbReference type="Proteomes" id="UP000680866"/>
    </source>
</evidence>
<dbReference type="KEGG" id="pry:Prubr_38520"/>
<evidence type="ECO:0000313" key="2">
    <source>
        <dbReference type="EMBL" id="BCJ66831.1"/>
    </source>
</evidence>
<dbReference type="EMBL" id="AP023359">
    <property type="protein sequence ID" value="BCJ66831.1"/>
    <property type="molecule type" value="Genomic_DNA"/>
</dbReference>
<protein>
    <submittedName>
        <fullName evidence="2">Uncharacterized protein</fullName>
    </submittedName>
</protein>
<feature type="region of interest" description="Disordered" evidence="1">
    <location>
        <begin position="1"/>
        <end position="66"/>
    </location>
</feature>
<dbReference type="AlphaFoldDB" id="A0A810MZU8"/>
<sequence>MIEKEGEKASLLGHTEGRQSAVDPELGGTENCELHRTDPRSDDTPIDRRRIERGSQEPLHGVRNPT</sequence>
<gene>
    <name evidence="2" type="ORF">Prubr_38520</name>
</gene>